<dbReference type="InterPro" id="IPR011051">
    <property type="entry name" value="RmlC_Cupin_sf"/>
</dbReference>
<dbReference type="InterPro" id="IPR039935">
    <property type="entry name" value="YML079W-like"/>
</dbReference>
<gene>
    <name evidence="2" type="ORF">HLH33_00695</name>
</gene>
<feature type="domain" description="DUF985" evidence="1">
    <location>
        <begin position="20"/>
        <end position="143"/>
    </location>
</feature>
<dbReference type="Proteomes" id="UP000550787">
    <property type="component" value="Unassembled WGS sequence"/>
</dbReference>
<comment type="caution">
    <text evidence="2">The sequence shown here is derived from an EMBL/GenBank/DDBJ whole genome shotgun (WGS) entry which is preliminary data.</text>
</comment>
<dbReference type="Gene3D" id="2.60.120.10">
    <property type="entry name" value="Jelly Rolls"/>
    <property type="match status" value="1"/>
</dbReference>
<evidence type="ECO:0000313" key="3">
    <source>
        <dbReference type="Proteomes" id="UP000550787"/>
    </source>
</evidence>
<protein>
    <submittedName>
        <fullName evidence="2">Cupin domain-containing protein</fullName>
    </submittedName>
</protein>
<reference evidence="2 3" key="1">
    <citation type="submission" date="2020-04" db="EMBL/GenBank/DDBJ databases">
        <title>Description of novel Gluconacetobacter.</title>
        <authorList>
            <person name="Sombolestani A."/>
        </authorList>
    </citation>
    <scope>NUCLEOTIDE SEQUENCE [LARGE SCALE GENOMIC DNA]</scope>
    <source>
        <strain evidence="2 3">LMG 7603</strain>
    </source>
</reference>
<organism evidence="2 3">
    <name type="scientific">Gluconacetobacter diazotrophicus</name>
    <name type="common">Acetobacter diazotrophicus</name>
    <dbReference type="NCBI Taxonomy" id="33996"/>
    <lineage>
        <taxon>Bacteria</taxon>
        <taxon>Pseudomonadati</taxon>
        <taxon>Pseudomonadota</taxon>
        <taxon>Alphaproteobacteria</taxon>
        <taxon>Acetobacterales</taxon>
        <taxon>Acetobacteraceae</taxon>
        <taxon>Gluconacetobacter</taxon>
    </lineage>
</organism>
<dbReference type="InterPro" id="IPR009327">
    <property type="entry name" value="Cupin_DUF985"/>
</dbReference>
<dbReference type="CDD" id="cd06121">
    <property type="entry name" value="cupin_YML079wp"/>
    <property type="match status" value="1"/>
</dbReference>
<sequence length="158" mass="16805">MTDHAVDLRDPTLPVEAVRAALSLSPHPEGGWYRELWRDTPPDGGRGAATTIQFLLARGERSHWHRVDAAEIWCWQGGAPLRLRIAGAGGEQVLLLGPCPTSGQVQQAVVPAMAWQASESLGAWSAVGCMVAPAFQFSGFELAPPDWTPDGLEPGGGT</sequence>
<proteinExistence type="predicted"/>
<dbReference type="PANTHER" id="PTHR33387:SF3">
    <property type="entry name" value="DUF985 DOMAIN-CONTAINING PROTEIN"/>
    <property type="match status" value="1"/>
</dbReference>
<dbReference type="RefSeq" id="WP_012226089.1">
    <property type="nucleotide sequence ID" value="NZ_JABEQG010000001.1"/>
</dbReference>
<evidence type="ECO:0000313" key="2">
    <source>
        <dbReference type="EMBL" id="MBB2154837.1"/>
    </source>
</evidence>
<evidence type="ECO:0000259" key="1">
    <source>
        <dbReference type="Pfam" id="PF06172"/>
    </source>
</evidence>
<dbReference type="AlphaFoldDB" id="A0A7W4FBW8"/>
<dbReference type="Pfam" id="PF06172">
    <property type="entry name" value="Cupin_5"/>
    <property type="match status" value="1"/>
</dbReference>
<dbReference type="InterPro" id="IPR014710">
    <property type="entry name" value="RmlC-like_jellyroll"/>
</dbReference>
<dbReference type="EMBL" id="JABEQG010000001">
    <property type="protein sequence ID" value="MBB2154837.1"/>
    <property type="molecule type" value="Genomic_DNA"/>
</dbReference>
<accession>A0A7W4FBW8</accession>
<dbReference type="PANTHER" id="PTHR33387">
    <property type="entry name" value="RMLC-LIKE JELLY ROLL FOLD PROTEIN"/>
    <property type="match status" value="1"/>
</dbReference>
<dbReference type="SUPFAM" id="SSF51182">
    <property type="entry name" value="RmlC-like cupins"/>
    <property type="match status" value="1"/>
</dbReference>
<dbReference type="OMA" id="HWHRIDA"/>
<name>A0A7W4FBW8_GLUDI</name>